<name>A0A4Z2JGV3_9TELE</name>
<organism evidence="1 2">
    <name type="scientific">Liparis tanakae</name>
    <name type="common">Tanaka's snailfish</name>
    <dbReference type="NCBI Taxonomy" id="230148"/>
    <lineage>
        <taxon>Eukaryota</taxon>
        <taxon>Metazoa</taxon>
        <taxon>Chordata</taxon>
        <taxon>Craniata</taxon>
        <taxon>Vertebrata</taxon>
        <taxon>Euteleostomi</taxon>
        <taxon>Actinopterygii</taxon>
        <taxon>Neopterygii</taxon>
        <taxon>Teleostei</taxon>
        <taxon>Neoteleostei</taxon>
        <taxon>Acanthomorphata</taxon>
        <taxon>Eupercaria</taxon>
        <taxon>Perciformes</taxon>
        <taxon>Cottioidei</taxon>
        <taxon>Cottales</taxon>
        <taxon>Liparidae</taxon>
        <taxon>Liparis</taxon>
    </lineage>
</organism>
<proteinExistence type="predicted"/>
<accession>A0A4Z2JGV3</accession>
<reference evidence="1 2" key="1">
    <citation type="submission" date="2019-03" db="EMBL/GenBank/DDBJ databases">
        <title>First draft genome of Liparis tanakae, snailfish: a comprehensive survey of snailfish specific genes.</title>
        <authorList>
            <person name="Kim W."/>
            <person name="Song I."/>
            <person name="Jeong J.-H."/>
            <person name="Kim D."/>
            <person name="Kim S."/>
            <person name="Ryu S."/>
            <person name="Song J.Y."/>
            <person name="Lee S.K."/>
        </authorList>
    </citation>
    <scope>NUCLEOTIDE SEQUENCE [LARGE SCALE GENOMIC DNA]</scope>
    <source>
        <tissue evidence="1">Muscle</tissue>
    </source>
</reference>
<sequence>MASKSMTFSGPLKNFHLSGEERNRRTYSMVNQAIHTASTWASCGLSLAWPNSSVTWSSDIRIHIGSGLEESFRGQIIKDRGEL</sequence>
<evidence type="ECO:0000313" key="1">
    <source>
        <dbReference type="EMBL" id="TNN88974.1"/>
    </source>
</evidence>
<comment type="caution">
    <text evidence="1">The sequence shown here is derived from an EMBL/GenBank/DDBJ whole genome shotgun (WGS) entry which is preliminary data.</text>
</comment>
<keyword evidence="2" id="KW-1185">Reference proteome</keyword>
<dbReference type="EMBL" id="SRLO01000003">
    <property type="protein sequence ID" value="TNN88974.1"/>
    <property type="molecule type" value="Genomic_DNA"/>
</dbReference>
<gene>
    <name evidence="1" type="ORF">EYF80_000852</name>
</gene>
<evidence type="ECO:0000313" key="2">
    <source>
        <dbReference type="Proteomes" id="UP000314294"/>
    </source>
</evidence>
<dbReference type="AlphaFoldDB" id="A0A4Z2JGV3"/>
<protein>
    <submittedName>
        <fullName evidence="1">Uncharacterized protein</fullName>
    </submittedName>
</protein>
<dbReference type="Proteomes" id="UP000314294">
    <property type="component" value="Unassembled WGS sequence"/>
</dbReference>